<comment type="function">
    <text evidence="7">Severs microtubules in an ATP-dependent manner. Microtubule severing may promote rapid reorganization of cellular microtubule arrays.</text>
</comment>
<dbReference type="Pfam" id="PF17862">
    <property type="entry name" value="AAA_lid_3"/>
    <property type="match status" value="1"/>
</dbReference>
<organism evidence="11 12">
    <name type="scientific">Trypanosoma cruzi</name>
    <dbReference type="NCBI Taxonomy" id="5693"/>
    <lineage>
        <taxon>Eukaryota</taxon>
        <taxon>Discoba</taxon>
        <taxon>Euglenozoa</taxon>
        <taxon>Kinetoplastea</taxon>
        <taxon>Metakinetoplastina</taxon>
        <taxon>Trypanosomatida</taxon>
        <taxon>Trypanosomatidae</taxon>
        <taxon>Trypanosoma</taxon>
        <taxon>Schizotrypanum</taxon>
    </lineage>
</organism>
<comment type="catalytic activity">
    <reaction evidence="7">
        <text>n ATP + n H2O + a microtubule = n ADP + n phosphate + (n+1) alpha/beta tubulin heterodimers.</text>
        <dbReference type="EC" id="5.6.1.1"/>
    </reaction>
</comment>
<proteinExistence type="inferred from homology"/>
<evidence type="ECO:0000256" key="9">
    <source>
        <dbReference type="SAM" id="MobiDB-lite"/>
    </source>
</evidence>
<dbReference type="Gene3D" id="3.40.50.300">
    <property type="entry name" value="P-loop containing nucleotide triphosphate hydrolases"/>
    <property type="match status" value="1"/>
</dbReference>
<dbReference type="EC" id="5.6.1.1" evidence="7"/>
<evidence type="ECO:0000313" key="12">
    <source>
        <dbReference type="Proteomes" id="UP000583944"/>
    </source>
</evidence>
<evidence type="ECO:0000256" key="7">
    <source>
        <dbReference type="HAMAP-Rule" id="MF_03023"/>
    </source>
</evidence>
<feature type="compositionally biased region" description="Basic residues" evidence="9">
    <location>
        <begin position="252"/>
        <end position="264"/>
    </location>
</feature>
<evidence type="ECO:0000256" key="1">
    <source>
        <dbReference type="ARBA" id="ARBA00022490"/>
    </source>
</evidence>
<dbReference type="Pfam" id="PF09336">
    <property type="entry name" value="Vps4_C"/>
    <property type="match status" value="1"/>
</dbReference>
<keyword evidence="6 7" id="KW-0413">Isomerase</keyword>
<dbReference type="GO" id="GO:0051013">
    <property type="term" value="P:microtubule severing"/>
    <property type="evidence" value="ECO:0007669"/>
    <property type="project" value="UniProtKB-UniRule"/>
</dbReference>
<dbReference type="InterPro" id="IPR015415">
    <property type="entry name" value="Spast_Vps4_C"/>
</dbReference>
<keyword evidence="2 7" id="KW-0493">Microtubule</keyword>
<dbReference type="InterPro" id="IPR050304">
    <property type="entry name" value="MT-severing_AAA_ATPase"/>
</dbReference>
<keyword evidence="3 7" id="KW-0547">Nucleotide-binding</keyword>
<dbReference type="InterPro" id="IPR003593">
    <property type="entry name" value="AAA+_ATPase"/>
</dbReference>
<dbReference type="HAMAP" id="MF_03023">
    <property type="entry name" value="Katanin_p60_A1"/>
    <property type="match status" value="1"/>
</dbReference>
<dbReference type="GO" id="GO:0005874">
    <property type="term" value="C:microtubule"/>
    <property type="evidence" value="ECO:0007669"/>
    <property type="project" value="UniProtKB-KW"/>
</dbReference>
<evidence type="ECO:0000313" key="11">
    <source>
        <dbReference type="EMBL" id="KAF5222148.1"/>
    </source>
</evidence>
<comment type="subcellular location">
    <subcellularLocation>
        <location evidence="7">Cytoplasm</location>
        <location evidence="7">Cytoskeleton</location>
    </subcellularLocation>
</comment>
<dbReference type="Pfam" id="PF00004">
    <property type="entry name" value="AAA"/>
    <property type="match status" value="1"/>
</dbReference>
<dbReference type="SMART" id="SM00382">
    <property type="entry name" value="AAA"/>
    <property type="match status" value="1"/>
</dbReference>
<dbReference type="InterPro" id="IPR003959">
    <property type="entry name" value="ATPase_AAA_core"/>
</dbReference>
<dbReference type="FunFam" id="3.40.50.300:FF:000159">
    <property type="entry name" value="Katanin p60 ATPase-containing subunit A1"/>
    <property type="match status" value="1"/>
</dbReference>
<keyword evidence="4 7" id="KW-0067">ATP-binding</keyword>
<evidence type="ECO:0000256" key="2">
    <source>
        <dbReference type="ARBA" id="ARBA00022701"/>
    </source>
</evidence>
<evidence type="ECO:0000256" key="5">
    <source>
        <dbReference type="ARBA" id="ARBA00023212"/>
    </source>
</evidence>
<dbReference type="GO" id="GO:0008017">
    <property type="term" value="F:microtubule binding"/>
    <property type="evidence" value="ECO:0007669"/>
    <property type="project" value="UniProtKB-UniRule"/>
</dbReference>
<dbReference type="PANTHER" id="PTHR23074">
    <property type="entry name" value="AAA DOMAIN-CONTAINING"/>
    <property type="match status" value="1"/>
</dbReference>
<dbReference type="InterPro" id="IPR041569">
    <property type="entry name" value="AAA_lid_3"/>
</dbReference>
<keyword evidence="5 7" id="KW-0206">Cytoskeleton</keyword>
<dbReference type="CDD" id="cd21748">
    <property type="entry name" value="Kp60-NTD"/>
    <property type="match status" value="1"/>
</dbReference>
<dbReference type="Proteomes" id="UP000583944">
    <property type="component" value="Unassembled WGS sequence"/>
</dbReference>
<evidence type="ECO:0000259" key="10">
    <source>
        <dbReference type="SMART" id="SM00382"/>
    </source>
</evidence>
<dbReference type="InterPro" id="IPR027417">
    <property type="entry name" value="P-loop_NTPase"/>
</dbReference>
<dbReference type="Gene3D" id="1.10.8.60">
    <property type="match status" value="1"/>
</dbReference>
<dbReference type="SUPFAM" id="SSF52540">
    <property type="entry name" value="P-loop containing nucleoside triphosphate hydrolases"/>
    <property type="match status" value="1"/>
</dbReference>
<feature type="binding site" evidence="7">
    <location>
        <begin position="350"/>
        <end position="357"/>
    </location>
    <ligand>
        <name>ATP</name>
        <dbReference type="ChEBI" id="CHEBI:30616"/>
    </ligand>
</feature>
<name>A0A7J6Y7R1_TRYCR</name>
<dbReference type="Pfam" id="PF21126">
    <property type="entry name" value="KATNA1_MIT"/>
    <property type="match status" value="1"/>
</dbReference>
<accession>A0A7J6Y7R1</accession>
<dbReference type="EMBL" id="JABDHM010000030">
    <property type="protein sequence ID" value="KAF5222148.1"/>
    <property type="molecule type" value="Genomic_DNA"/>
</dbReference>
<dbReference type="PANTHER" id="PTHR23074:SF19">
    <property type="entry name" value="KATANIN P60 ATPASE-CONTAINING SUBUNIT A1"/>
    <property type="match status" value="1"/>
</dbReference>
<evidence type="ECO:0000256" key="8">
    <source>
        <dbReference type="SAM" id="Coils"/>
    </source>
</evidence>
<dbReference type="AlphaFoldDB" id="A0A7J6Y7R1"/>
<comment type="similarity">
    <text evidence="7">Belongs to the AAA ATPase family. Katanin p60 subunit A1 subfamily.</text>
</comment>
<comment type="caution">
    <text evidence="11">The sequence shown here is derived from an EMBL/GenBank/DDBJ whole genome shotgun (WGS) entry which is preliminary data.</text>
</comment>
<feature type="domain" description="AAA+ ATPase" evidence="10">
    <location>
        <begin position="342"/>
        <end position="479"/>
    </location>
</feature>
<dbReference type="VEuPathDB" id="TriTrypDB:BCY84_15709"/>
<dbReference type="Gene3D" id="1.20.58.80">
    <property type="entry name" value="Phosphotransferase system, lactose/cellobiose-type IIA subunit"/>
    <property type="match status" value="1"/>
</dbReference>
<keyword evidence="8" id="KW-0175">Coiled coil</keyword>
<dbReference type="GO" id="GO:0005524">
    <property type="term" value="F:ATP binding"/>
    <property type="evidence" value="ECO:0007669"/>
    <property type="project" value="UniProtKB-KW"/>
</dbReference>
<dbReference type="GO" id="GO:0008568">
    <property type="term" value="F:microtubule severing ATPase activity"/>
    <property type="evidence" value="ECO:0007669"/>
    <property type="project" value="UniProtKB-EC"/>
</dbReference>
<gene>
    <name evidence="7" type="primary">KATNA1</name>
    <name evidence="11" type="ORF">ECC02_004902</name>
</gene>
<evidence type="ECO:0000256" key="6">
    <source>
        <dbReference type="ARBA" id="ARBA00023235"/>
    </source>
</evidence>
<evidence type="ECO:0000256" key="4">
    <source>
        <dbReference type="ARBA" id="ARBA00022840"/>
    </source>
</evidence>
<feature type="compositionally biased region" description="Polar residues" evidence="9">
    <location>
        <begin position="229"/>
        <end position="250"/>
    </location>
</feature>
<sequence>MLSAFLFCFFLSFSFFFFFGDTFRFLLHGSVLATRKMSEPITATDDMGKSLRLARRYAMESNYDVAVAFYTGLDKDLEAFVQCSGNAPGRARWVLLREKVAEECSLVRSLQEELKALVNPADAARLERVQREADSTQLSQKASSSGALSARDVTPVRVAVAQPACPPATREGVKFLSSLPPTIPQSSLDGPGVRNELLYGDRDRFGPVEGPTVRQQRFNGGQRAPMRHNLSNVASRTKSAGSTSNPSSPHRLTARARVATRRTGRPNGCERKPQGQRVSIPRFPARAGEEELVSLIESDMNAGPMKVSWDDIAGLEEAKGLLEEAVVYPVLMPEYFQGIRRPWKGVLLYGPPGTGKTMLAKAVASECSTTFFNISPATLTSKWRGDSEKLVRVLFEMARHYAPSTIFIDEIESLCGHRGDGGEHEASRRAKGTLLTQMDGVGVDTGKIVMVLGATNHPWSIDEAMRRRLEKRIYIPLPDFNDRVELFRINSKSLKLSPDVDFEHLSKKLEGRHYSCADITNLVRDAAMMTMRRLMEEMDKSELKRRAAEISKTVADQPTTMNDFLSAVKNVPSSINVEQIQKFEAWKKEFETNP</sequence>
<reference evidence="11 12" key="1">
    <citation type="journal article" date="2019" name="Genome Biol. Evol.">
        <title>Nanopore Sequencing Significantly Improves Genome Assembly of the Protozoan Parasite Trypanosoma cruzi.</title>
        <authorList>
            <person name="Diaz-Viraque F."/>
            <person name="Pita S."/>
            <person name="Greif G."/>
            <person name="de Souza R.C.M."/>
            <person name="Iraola G."/>
            <person name="Robello C."/>
        </authorList>
    </citation>
    <scope>NUCLEOTIDE SEQUENCE [LARGE SCALE GENOMIC DNA]</scope>
    <source>
        <strain evidence="11 12">Berenice</strain>
    </source>
</reference>
<feature type="region of interest" description="Disordered" evidence="9">
    <location>
        <begin position="217"/>
        <end position="277"/>
    </location>
</feature>
<dbReference type="InterPro" id="IPR048611">
    <property type="entry name" value="KATNA1_MIT"/>
</dbReference>
<feature type="coiled-coil region" evidence="8">
    <location>
        <begin position="524"/>
        <end position="551"/>
    </location>
</feature>
<dbReference type="FunFam" id="1.10.8.60:FF:000142">
    <property type="entry name" value="Katanin p60 ATPase-containing subunit A1"/>
    <property type="match status" value="1"/>
</dbReference>
<dbReference type="InterPro" id="IPR028596">
    <property type="entry name" value="KATNA1"/>
</dbReference>
<dbReference type="VEuPathDB" id="TriTrypDB:ECC02_004902"/>
<dbReference type="GO" id="GO:0016887">
    <property type="term" value="F:ATP hydrolysis activity"/>
    <property type="evidence" value="ECO:0007669"/>
    <property type="project" value="InterPro"/>
</dbReference>
<keyword evidence="1 7" id="KW-0963">Cytoplasm</keyword>
<protein>
    <recommendedName>
        <fullName evidence="7">Katanin p60 ATPase-containing subunit A1</fullName>
        <shortName evidence="7">Katanin p60 subunit A1</shortName>
        <ecNumber evidence="7">5.6.1.1</ecNumber>
    </recommendedName>
    <alternativeName>
        <fullName evidence="7">p60 katanin</fullName>
    </alternativeName>
</protein>
<dbReference type="GO" id="GO:0005737">
    <property type="term" value="C:cytoplasm"/>
    <property type="evidence" value="ECO:0007669"/>
    <property type="project" value="UniProtKB-UniRule"/>
</dbReference>
<evidence type="ECO:0000256" key="3">
    <source>
        <dbReference type="ARBA" id="ARBA00022741"/>
    </source>
</evidence>